<dbReference type="InterPro" id="IPR014721">
    <property type="entry name" value="Ribsml_uS5_D2-typ_fold_subgr"/>
</dbReference>
<evidence type="ECO:0000256" key="2">
    <source>
        <dbReference type="ARBA" id="ARBA00022490"/>
    </source>
</evidence>
<dbReference type="PROSITE" id="PS00106">
    <property type="entry name" value="GALACTOKINASE"/>
    <property type="match status" value="1"/>
</dbReference>
<comment type="similarity">
    <text evidence="1 11">Belongs to the GHMP kinase family. GalK subfamily.</text>
</comment>
<evidence type="ECO:0000256" key="7">
    <source>
        <dbReference type="ARBA" id="ARBA00022840"/>
    </source>
</evidence>
<dbReference type="PANTHER" id="PTHR10457:SF7">
    <property type="entry name" value="GALACTOKINASE-RELATED"/>
    <property type="match status" value="1"/>
</dbReference>
<dbReference type="Proteomes" id="UP000298337">
    <property type="component" value="Unassembled WGS sequence"/>
</dbReference>
<dbReference type="PRINTS" id="PR00473">
    <property type="entry name" value="GALCTOKINASE"/>
</dbReference>
<evidence type="ECO:0000256" key="11">
    <source>
        <dbReference type="HAMAP-Rule" id="MF_00246"/>
    </source>
</evidence>
<dbReference type="Gene3D" id="3.30.230.10">
    <property type="match status" value="1"/>
</dbReference>
<feature type="binding site" evidence="11">
    <location>
        <position position="158"/>
    </location>
    <ligand>
        <name>Mg(2+)</name>
        <dbReference type="ChEBI" id="CHEBI:18420"/>
    </ligand>
</feature>
<dbReference type="HAMAP" id="MF_00246">
    <property type="entry name" value="Galactokinase"/>
    <property type="match status" value="1"/>
</dbReference>
<dbReference type="SUPFAM" id="SSF55060">
    <property type="entry name" value="GHMP Kinase, C-terminal domain"/>
    <property type="match status" value="1"/>
</dbReference>
<proteinExistence type="inferred from homology"/>
<evidence type="ECO:0000256" key="10">
    <source>
        <dbReference type="ARBA" id="ARBA00023277"/>
    </source>
</evidence>
<feature type="site" description="Transition state stabilizer" evidence="11">
    <location>
        <position position="26"/>
    </location>
</feature>
<keyword evidence="9 11" id="KW-0299">Galactose metabolism</keyword>
<keyword evidence="6 11" id="KW-0418">Kinase</keyword>
<dbReference type="PANTHER" id="PTHR10457">
    <property type="entry name" value="MEVALONATE KINASE/GALACTOKINASE"/>
    <property type="match status" value="1"/>
</dbReference>
<keyword evidence="17" id="KW-1185">Reference proteome</keyword>
<feature type="domain" description="GHMP kinase C-terminal" evidence="14">
    <location>
        <begin position="281"/>
        <end position="361"/>
    </location>
</feature>
<organism evidence="16 17">
    <name type="scientific">Hymenobacter fodinae</name>
    <dbReference type="NCBI Taxonomy" id="2510796"/>
    <lineage>
        <taxon>Bacteria</taxon>
        <taxon>Pseudomonadati</taxon>
        <taxon>Bacteroidota</taxon>
        <taxon>Cytophagia</taxon>
        <taxon>Cytophagales</taxon>
        <taxon>Hymenobacteraceae</taxon>
        <taxon>Hymenobacter</taxon>
    </lineage>
</organism>
<dbReference type="InterPro" id="IPR019539">
    <property type="entry name" value="GalKase_N"/>
</dbReference>
<feature type="domain" description="GHMP kinase N-terminal" evidence="13">
    <location>
        <begin position="90"/>
        <end position="178"/>
    </location>
</feature>
<feature type="binding site" evidence="11">
    <location>
        <begin position="120"/>
        <end position="126"/>
    </location>
    <ligand>
        <name>ATP</name>
        <dbReference type="ChEBI" id="CHEBI:30616"/>
    </ligand>
</feature>
<dbReference type="GO" id="GO:0005829">
    <property type="term" value="C:cytosol"/>
    <property type="evidence" value="ECO:0007669"/>
    <property type="project" value="TreeGrafter"/>
</dbReference>
<dbReference type="AlphaFoldDB" id="A0A4Z0P434"/>
<evidence type="ECO:0000256" key="12">
    <source>
        <dbReference type="NCBIfam" id="TIGR00131"/>
    </source>
</evidence>
<dbReference type="InterPro" id="IPR019741">
    <property type="entry name" value="Galactokinase_CS"/>
</dbReference>
<evidence type="ECO:0000259" key="13">
    <source>
        <dbReference type="Pfam" id="PF00288"/>
    </source>
</evidence>
<sequence>MDAELLSSEFMQRFERNPLIVRAPGRVNLIGEHTDYNLGFVMPGAINRAIYFAIAANQREEVRLVAYDEQQDTLTVPLSSIVTSDKHWANYLLGIIDLFQKRGARIKGFDCVFGGDIPLGAGLSSSAALCCGLAFALNHIFDCGLDRLTLAKIGQEAEHSYAGVRTGLMDQFASLFGQSGQVIRLDCRSLDYSYVPFDTHSCHIVLCNSGVKHSLASSEYNTRRQECEQGVKILQQYFSGIGSLRDVTLAQLEAHADELGLIVYKRCRYVVEENQRVEAAAQALNEGDLLAVGQLMYASHAGLRDEYEVSCRELDVLVEAARPLVGVYGARMMGGGFGGCTINLVAPEHVAAFEKAMREAYQREVHLPLETYHTVLVDGVSLV</sequence>
<dbReference type="OrthoDB" id="250531at2"/>
<feature type="binding site" evidence="11">
    <location>
        <position position="220"/>
    </location>
    <ligand>
        <name>substrate</name>
    </ligand>
</feature>
<evidence type="ECO:0000256" key="8">
    <source>
        <dbReference type="ARBA" id="ARBA00022842"/>
    </source>
</evidence>
<dbReference type="Gene3D" id="3.30.70.890">
    <property type="entry name" value="GHMP kinase, C-terminal domain"/>
    <property type="match status" value="1"/>
</dbReference>
<dbReference type="PROSITE" id="PS00627">
    <property type="entry name" value="GHMP_KINASES_ATP"/>
    <property type="match status" value="1"/>
</dbReference>
<dbReference type="Pfam" id="PF00288">
    <property type="entry name" value="GHMP_kinases_N"/>
    <property type="match status" value="1"/>
</dbReference>
<evidence type="ECO:0000256" key="3">
    <source>
        <dbReference type="ARBA" id="ARBA00022679"/>
    </source>
</evidence>
<dbReference type="InterPro" id="IPR006204">
    <property type="entry name" value="GHMP_kinase_N_dom"/>
</dbReference>
<evidence type="ECO:0000256" key="9">
    <source>
        <dbReference type="ARBA" id="ARBA00023144"/>
    </source>
</evidence>
<dbReference type="InterPro" id="IPR000705">
    <property type="entry name" value="Galactokinase"/>
</dbReference>
<comment type="subcellular location">
    <subcellularLocation>
        <location evidence="11">Cytoplasm</location>
    </subcellularLocation>
</comment>
<dbReference type="GO" id="GO:0004335">
    <property type="term" value="F:galactokinase activity"/>
    <property type="evidence" value="ECO:0007669"/>
    <property type="project" value="UniProtKB-UniRule"/>
</dbReference>
<dbReference type="InterPro" id="IPR006203">
    <property type="entry name" value="GHMP_knse_ATP-bd_CS"/>
</dbReference>
<evidence type="ECO:0000256" key="6">
    <source>
        <dbReference type="ARBA" id="ARBA00022777"/>
    </source>
</evidence>
<evidence type="ECO:0000313" key="16">
    <source>
        <dbReference type="EMBL" id="TGE04949.1"/>
    </source>
</evidence>
<dbReference type="GO" id="GO:0006012">
    <property type="term" value="P:galactose metabolic process"/>
    <property type="evidence" value="ECO:0007669"/>
    <property type="project" value="UniProtKB-UniRule"/>
</dbReference>
<accession>A0A4Z0P434</accession>
<dbReference type="FunFam" id="3.30.70.890:FF:000001">
    <property type="entry name" value="Galactokinase"/>
    <property type="match status" value="1"/>
</dbReference>
<feature type="active site" description="Proton acceptor" evidence="11">
    <location>
        <position position="170"/>
    </location>
</feature>
<keyword evidence="4 11" id="KW-0479">Metal-binding</keyword>
<dbReference type="InterPro" id="IPR013750">
    <property type="entry name" value="GHMP_kinase_C_dom"/>
</dbReference>
<evidence type="ECO:0000256" key="5">
    <source>
        <dbReference type="ARBA" id="ARBA00022741"/>
    </source>
</evidence>
<evidence type="ECO:0000313" key="17">
    <source>
        <dbReference type="Proteomes" id="UP000298337"/>
    </source>
</evidence>
<dbReference type="InterPro" id="IPR022963">
    <property type="entry name" value="Galactokinase_bac"/>
</dbReference>
<dbReference type="NCBIfam" id="TIGR00131">
    <property type="entry name" value="gal_kin"/>
    <property type="match status" value="1"/>
</dbReference>
<dbReference type="Pfam" id="PF10509">
    <property type="entry name" value="GalKase_gal_bdg"/>
    <property type="match status" value="1"/>
</dbReference>
<feature type="binding site" evidence="11">
    <location>
        <position position="126"/>
    </location>
    <ligand>
        <name>Mg(2+)</name>
        <dbReference type="ChEBI" id="CHEBI:18420"/>
    </ligand>
</feature>
<dbReference type="RefSeq" id="WP_135436468.1">
    <property type="nucleotide sequence ID" value="NZ_SRLA01000005.1"/>
</dbReference>
<reference evidence="16 17" key="1">
    <citation type="submission" date="2019-04" db="EMBL/GenBank/DDBJ databases">
        <authorList>
            <person name="Feng G."/>
            <person name="Zhang J."/>
            <person name="Zhu H."/>
        </authorList>
    </citation>
    <scope>NUCLEOTIDE SEQUENCE [LARGE SCALE GENOMIC DNA]</scope>
    <source>
        <strain evidence="16 17">92R-1</strain>
    </source>
</reference>
<dbReference type="PRINTS" id="PR00959">
    <property type="entry name" value="MEVGALKINASE"/>
</dbReference>
<keyword evidence="8 11" id="KW-0460">Magnesium</keyword>
<dbReference type="FunFam" id="3.30.230.10:FF:000017">
    <property type="entry name" value="Galactokinase"/>
    <property type="match status" value="1"/>
</dbReference>
<dbReference type="GO" id="GO:0005524">
    <property type="term" value="F:ATP binding"/>
    <property type="evidence" value="ECO:0007669"/>
    <property type="project" value="UniProtKB-UniRule"/>
</dbReference>
<dbReference type="EMBL" id="SRLA01000005">
    <property type="protein sequence ID" value="TGE04949.1"/>
    <property type="molecule type" value="Genomic_DNA"/>
</dbReference>
<dbReference type="UniPathway" id="UPA00214"/>
<evidence type="ECO:0000259" key="14">
    <source>
        <dbReference type="Pfam" id="PF08544"/>
    </source>
</evidence>
<feature type="binding site" evidence="11">
    <location>
        <begin position="32"/>
        <end position="35"/>
    </location>
    <ligand>
        <name>substrate</name>
    </ligand>
</feature>
<dbReference type="InterPro" id="IPR036554">
    <property type="entry name" value="GHMP_kinase_C_sf"/>
</dbReference>
<feature type="domain" description="Galactokinase N-terminal" evidence="15">
    <location>
        <begin position="9"/>
        <end position="55"/>
    </location>
</feature>
<comment type="catalytic activity">
    <reaction evidence="11">
        <text>alpha-D-galactose + ATP = alpha-D-galactose 1-phosphate + ADP + H(+)</text>
        <dbReference type="Rhea" id="RHEA:13553"/>
        <dbReference type="ChEBI" id="CHEBI:15378"/>
        <dbReference type="ChEBI" id="CHEBI:28061"/>
        <dbReference type="ChEBI" id="CHEBI:30616"/>
        <dbReference type="ChEBI" id="CHEBI:58336"/>
        <dbReference type="ChEBI" id="CHEBI:456216"/>
        <dbReference type="EC" id="2.7.1.6"/>
    </reaction>
</comment>
<keyword evidence="5 11" id="KW-0547">Nucleotide-binding</keyword>
<dbReference type="Pfam" id="PF08544">
    <property type="entry name" value="GHMP_kinases_C"/>
    <property type="match status" value="1"/>
</dbReference>
<evidence type="ECO:0000256" key="4">
    <source>
        <dbReference type="ARBA" id="ARBA00022723"/>
    </source>
</evidence>
<comment type="caution">
    <text evidence="11">Lacks conserved residue(s) required for the propagation of feature annotation.</text>
</comment>
<comment type="caution">
    <text evidence="16">The sequence shown here is derived from an EMBL/GenBank/DDBJ whole genome shotgun (WGS) entry which is preliminary data.</text>
</comment>
<protein>
    <recommendedName>
        <fullName evidence="11 12">Galactokinase</fullName>
        <ecNumber evidence="11 12">2.7.1.6</ecNumber>
    </recommendedName>
    <alternativeName>
        <fullName evidence="11">Galactose kinase</fullName>
    </alternativeName>
</protein>
<dbReference type="GO" id="GO:0000287">
    <property type="term" value="F:magnesium ion binding"/>
    <property type="evidence" value="ECO:0007669"/>
    <property type="project" value="UniProtKB-UniRule"/>
</dbReference>
<dbReference type="EC" id="2.7.1.6" evidence="11 12"/>
<name>A0A4Z0P434_9BACT</name>
<dbReference type="SUPFAM" id="SSF54211">
    <property type="entry name" value="Ribosomal protein S5 domain 2-like"/>
    <property type="match status" value="1"/>
</dbReference>
<keyword evidence="3 11" id="KW-0808">Transferase</keyword>
<dbReference type="InterPro" id="IPR020568">
    <property type="entry name" value="Ribosomal_Su5_D2-typ_SF"/>
</dbReference>
<evidence type="ECO:0000256" key="1">
    <source>
        <dbReference type="ARBA" id="ARBA00006566"/>
    </source>
</evidence>
<dbReference type="PIRSF" id="PIRSF000530">
    <property type="entry name" value="Galactokinase"/>
    <property type="match status" value="1"/>
</dbReference>
<evidence type="ECO:0000259" key="15">
    <source>
        <dbReference type="Pfam" id="PF10509"/>
    </source>
</evidence>
<gene>
    <name evidence="11 16" type="primary">galK</name>
    <name evidence="16" type="ORF">EU556_22525</name>
</gene>
<comment type="function">
    <text evidence="11">Catalyzes the transfer of the gamma-phosphate of ATP to D-galactose to form alpha-D-galactose-1-phosphate (Gal-1-P).</text>
</comment>
<comment type="pathway">
    <text evidence="11">Carbohydrate metabolism; galactose metabolism.</text>
</comment>
<keyword evidence="10 11" id="KW-0119">Carbohydrate metabolism</keyword>
<keyword evidence="2 11" id="KW-0963">Cytoplasm</keyword>
<keyword evidence="7 11" id="KW-0067">ATP-binding</keyword>
<dbReference type="InterPro" id="IPR006206">
    <property type="entry name" value="Mevalonate/galactokinase"/>
</dbReference>